<dbReference type="GO" id="GO:0005524">
    <property type="term" value="F:ATP binding"/>
    <property type="evidence" value="ECO:0007669"/>
    <property type="project" value="UniProtKB-KW"/>
</dbReference>
<dbReference type="Pfam" id="PF02463">
    <property type="entry name" value="SMC_N"/>
    <property type="match status" value="1"/>
</dbReference>
<dbReference type="InterPro" id="IPR003395">
    <property type="entry name" value="RecF/RecN/SMC_N"/>
</dbReference>
<dbReference type="EMBL" id="AQPN01000141">
    <property type="protein sequence ID" value="EOR92838.1"/>
    <property type="molecule type" value="Genomic_DNA"/>
</dbReference>
<evidence type="ECO:0000256" key="8">
    <source>
        <dbReference type="ARBA" id="ARBA00033408"/>
    </source>
</evidence>
<dbReference type="AlphaFoldDB" id="R9GM84"/>
<evidence type="ECO:0000256" key="6">
    <source>
        <dbReference type="ARBA" id="ARBA00022840"/>
    </source>
</evidence>
<feature type="coiled-coil region" evidence="10">
    <location>
        <begin position="336"/>
        <end position="363"/>
    </location>
</feature>
<keyword evidence="4" id="KW-0547">Nucleotide-binding</keyword>
<evidence type="ECO:0000256" key="1">
    <source>
        <dbReference type="ARBA" id="ARBA00003618"/>
    </source>
</evidence>
<evidence type="ECO:0000256" key="10">
    <source>
        <dbReference type="SAM" id="Coils"/>
    </source>
</evidence>
<gene>
    <name evidence="12" type="ORF">ADIARSV_3926</name>
</gene>
<keyword evidence="7 9" id="KW-0234">DNA repair</keyword>
<evidence type="ECO:0000259" key="11">
    <source>
        <dbReference type="Pfam" id="PF02463"/>
    </source>
</evidence>
<evidence type="ECO:0000256" key="7">
    <source>
        <dbReference type="ARBA" id="ARBA00023204"/>
    </source>
</evidence>
<dbReference type="GO" id="GO:0043590">
    <property type="term" value="C:bacterial nucleoid"/>
    <property type="evidence" value="ECO:0007669"/>
    <property type="project" value="TreeGrafter"/>
</dbReference>
<comment type="function">
    <text evidence="1 9">May be involved in recombinational repair of damaged DNA.</text>
</comment>
<keyword evidence="5 9" id="KW-0227">DNA damage</keyword>
<evidence type="ECO:0000256" key="9">
    <source>
        <dbReference type="PIRNR" id="PIRNR003128"/>
    </source>
</evidence>
<dbReference type="Proteomes" id="UP000014174">
    <property type="component" value="Unassembled WGS sequence"/>
</dbReference>
<dbReference type="PANTHER" id="PTHR11059:SF0">
    <property type="entry name" value="DNA REPAIR PROTEIN RECN"/>
    <property type="match status" value="1"/>
</dbReference>
<evidence type="ECO:0000256" key="2">
    <source>
        <dbReference type="ARBA" id="ARBA00009441"/>
    </source>
</evidence>
<dbReference type="GO" id="GO:0009432">
    <property type="term" value="P:SOS response"/>
    <property type="evidence" value="ECO:0007669"/>
    <property type="project" value="TreeGrafter"/>
</dbReference>
<dbReference type="InterPro" id="IPR004604">
    <property type="entry name" value="DNA_recomb/repair_RecN"/>
</dbReference>
<dbReference type="PANTHER" id="PTHR11059">
    <property type="entry name" value="DNA REPAIR PROTEIN RECN"/>
    <property type="match status" value="1"/>
</dbReference>
<keyword evidence="10" id="KW-0175">Coiled coil</keyword>
<proteinExistence type="inferred from homology"/>
<dbReference type="NCBIfam" id="TIGR00634">
    <property type="entry name" value="recN"/>
    <property type="match status" value="1"/>
</dbReference>
<dbReference type="CDD" id="cd03241">
    <property type="entry name" value="ABC_RecN"/>
    <property type="match status" value="1"/>
</dbReference>
<dbReference type="RefSeq" id="WP_016197146.1">
    <property type="nucleotide sequence ID" value="NZ_AQPN01000141.1"/>
</dbReference>
<dbReference type="OrthoDB" id="9806954at2"/>
<evidence type="ECO:0000313" key="13">
    <source>
        <dbReference type="Proteomes" id="UP000014174"/>
    </source>
</evidence>
<dbReference type="GO" id="GO:0006281">
    <property type="term" value="P:DNA repair"/>
    <property type="evidence" value="ECO:0007669"/>
    <property type="project" value="UniProtKB-KW"/>
</dbReference>
<dbReference type="PIRSF" id="PIRSF003128">
    <property type="entry name" value="RecN"/>
    <property type="match status" value="1"/>
</dbReference>
<evidence type="ECO:0000256" key="4">
    <source>
        <dbReference type="ARBA" id="ARBA00022741"/>
    </source>
</evidence>
<feature type="domain" description="RecF/RecN/SMC N-terminal" evidence="11">
    <location>
        <begin position="1"/>
        <end position="512"/>
    </location>
</feature>
<evidence type="ECO:0000256" key="5">
    <source>
        <dbReference type="ARBA" id="ARBA00022763"/>
    </source>
</evidence>
<name>R9GM84_9SPHI</name>
<comment type="caution">
    <text evidence="12">The sequence shown here is derived from an EMBL/GenBank/DDBJ whole genome shotgun (WGS) entry which is preliminary data.</text>
</comment>
<evidence type="ECO:0000313" key="12">
    <source>
        <dbReference type="EMBL" id="EOR92838.1"/>
    </source>
</evidence>
<dbReference type="PATRIC" id="fig|1150600.3.peg.3888"/>
<sequence length="555" mass="62289">MLSRLIIRNYALIENLDIAFSGKLNIVTGETGAGKSIILGALSLILGQRIEGKYFFNQQKKCVIEGHFNISDYQLGSFFDDKDLDYEKETVLRREISSDGKSRAFVNDTPVNLTVLRELGELLIDIHSQHATMEINNEKFQLLVVDSIASNELLLKSYQDNYRKFKAVTHSLKTLQESSAQAKTDADYYLFQFNELEEASLSATDEQELLEQELDALSHAEEIKKSLINVGLALSDEEHAAVVLLKEALLELQHTQKFLPEMEILTERLDSALIEVRDIAAEVELIEQGTLIDVPRTDILSERLSIIYNLQKKHHVSSVEELIAVRDSFSDKLNSVSHADEEIERLKKESELLKAELIVLSDTLSASRNEIIPTIELRLQEMLTEIGMPNAHLKIDNQLLDELSLSTSGRNKIQFLFSANKGQDLAPMNKVASGGELSRLMLSIKSLMSHHIALPTIIFDEIDTGISGEIALKVGSIMERLSEGMQVIAITHLPQIASKGDAHYYVYKDERQDITHTNIALLTKEERITEIAKMLSGEPPGTFALQHAKELLDVK</sequence>
<dbReference type="Gene3D" id="3.40.50.300">
    <property type="entry name" value="P-loop containing nucleotide triphosphate hydrolases"/>
    <property type="match status" value="2"/>
</dbReference>
<reference evidence="12 13" key="1">
    <citation type="journal article" date="2013" name="Genome Announc.">
        <title>Draft Genome Sequence of Arcticibacter svalbardensis Strain MN12-7T, a Member of the Family Sphingobacteriaceae Isolated from an Arctic Soil Sample.</title>
        <authorList>
            <person name="Shivaji S."/>
            <person name="Ara S."/>
            <person name="Prasad S."/>
            <person name="Manasa B.P."/>
            <person name="Begum Z."/>
            <person name="Singh A."/>
            <person name="Kumar Pinnaka A."/>
        </authorList>
    </citation>
    <scope>NUCLEOTIDE SEQUENCE [LARGE SCALE GENOMIC DNA]</scope>
    <source>
        <strain evidence="12 13">MN12-7</strain>
    </source>
</reference>
<keyword evidence="6" id="KW-0067">ATP-binding</keyword>
<protein>
    <recommendedName>
        <fullName evidence="3 9">DNA repair protein RecN</fullName>
    </recommendedName>
    <alternativeName>
        <fullName evidence="8 9">Recombination protein N</fullName>
    </alternativeName>
</protein>
<dbReference type="InterPro" id="IPR027417">
    <property type="entry name" value="P-loop_NTPase"/>
</dbReference>
<dbReference type="STRING" id="1150600.ADIARSV_3926"/>
<comment type="similarity">
    <text evidence="2 9">Belongs to the RecN family.</text>
</comment>
<dbReference type="SUPFAM" id="SSF52540">
    <property type="entry name" value="P-loop containing nucleoside triphosphate hydrolases"/>
    <property type="match status" value="1"/>
</dbReference>
<evidence type="ECO:0000256" key="3">
    <source>
        <dbReference type="ARBA" id="ARBA00021315"/>
    </source>
</evidence>
<dbReference type="GO" id="GO:0006310">
    <property type="term" value="P:DNA recombination"/>
    <property type="evidence" value="ECO:0007669"/>
    <property type="project" value="InterPro"/>
</dbReference>
<keyword evidence="13" id="KW-1185">Reference proteome</keyword>
<organism evidence="12 13">
    <name type="scientific">Arcticibacter svalbardensis MN12-7</name>
    <dbReference type="NCBI Taxonomy" id="1150600"/>
    <lineage>
        <taxon>Bacteria</taxon>
        <taxon>Pseudomonadati</taxon>
        <taxon>Bacteroidota</taxon>
        <taxon>Sphingobacteriia</taxon>
        <taxon>Sphingobacteriales</taxon>
        <taxon>Sphingobacteriaceae</taxon>
        <taxon>Arcticibacter</taxon>
    </lineage>
</organism>
<dbReference type="eggNOG" id="COG0497">
    <property type="taxonomic scope" value="Bacteria"/>
</dbReference>
<accession>R9GM84</accession>